<dbReference type="Proteomes" id="UP000503447">
    <property type="component" value="Chromosome"/>
</dbReference>
<keyword evidence="3" id="KW-1185">Reference proteome</keyword>
<feature type="transmembrane region" description="Helical" evidence="1">
    <location>
        <begin position="12"/>
        <end position="36"/>
    </location>
</feature>
<evidence type="ECO:0000313" key="2">
    <source>
        <dbReference type="EMBL" id="QJW98419.1"/>
    </source>
</evidence>
<dbReference type="AlphaFoldDB" id="A0A6M5YWT3"/>
<sequence length="82" mass="8974">MSQVRRQVSRWWCMVVLSMVAGYFGYSTATAIPIGWDLDCTGVWACSGTYTGNEVDSNNVIIGQCSCALSNLYCTHPAKDGR</sequence>
<name>A0A6M5YWT3_9BACT</name>
<proteinExistence type="predicted"/>
<keyword evidence="1" id="KW-0812">Transmembrane</keyword>
<reference evidence="3" key="1">
    <citation type="submission" date="2020-05" db="EMBL/GenBank/DDBJ databases">
        <title>Frigoriglobus tundricola gen. nov., sp. nov., a psychrotolerant cellulolytic planctomycete of the family Gemmataceae with two divergent copies of 16S rRNA gene.</title>
        <authorList>
            <person name="Kulichevskaya I.S."/>
            <person name="Ivanova A.A."/>
            <person name="Naumoff D.G."/>
            <person name="Beletsky A.V."/>
            <person name="Rijpstra W.I.C."/>
            <person name="Sinninghe Damste J.S."/>
            <person name="Mardanov A.V."/>
            <person name="Ravin N.V."/>
            <person name="Dedysh S.N."/>
        </authorList>
    </citation>
    <scope>NUCLEOTIDE SEQUENCE [LARGE SCALE GENOMIC DNA]</scope>
    <source>
        <strain evidence="3">PL17</strain>
    </source>
</reference>
<keyword evidence="1" id="KW-1133">Transmembrane helix</keyword>
<accession>A0A6M5YWT3</accession>
<dbReference type="EMBL" id="CP053452">
    <property type="protein sequence ID" value="QJW98419.1"/>
    <property type="molecule type" value="Genomic_DNA"/>
</dbReference>
<protein>
    <submittedName>
        <fullName evidence="2">Uncharacterized protein</fullName>
    </submittedName>
</protein>
<evidence type="ECO:0000256" key="1">
    <source>
        <dbReference type="SAM" id="Phobius"/>
    </source>
</evidence>
<evidence type="ECO:0000313" key="3">
    <source>
        <dbReference type="Proteomes" id="UP000503447"/>
    </source>
</evidence>
<keyword evidence="1" id="KW-0472">Membrane</keyword>
<dbReference type="KEGG" id="ftj:FTUN_6009"/>
<gene>
    <name evidence="2" type="ORF">FTUN_6009</name>
</gene>
<organism evidence="2 3">
    <name type="scientific">Frigoriglobus tundricola</name>
    <dbReference type="NCBI Taxonomy" id="2774151"/>
    <lineage>
        <taxon>Bacteria</taxon>
        <taxon>Pseudomonadati</taxon>
        <taxon>Planctomycetota</taxon>
        <taxon>Planctomycetia</taxon>
        <taxon>Gemmatales</taxon>
        <taxon>Gemmataceae</taxon>
        <taxon>Frigoriglobus</taxon>
    </lineage>
</organism>